<evidence type="ECO:0000313" key="1">
    <source>
        <dbReference type="EMBL" id="KAJ3490891.1"/>
    </source>
</evidence>
<comment type="caution">
    <text evidence="1">The sequence shown here is derived from an EMBL/GenBank/DDBJ whole genome shotgun (WGS) entry which is preliminary data.</text>
</comment>
<proteinExistence type="predicted"/>
<sequence length="481" mass="55344">MRTIANELPFDVLSYVFKLLLPPHNQHNNDSGHPQRLQATAPMSLCRVCASWRHAALGMPSLWSWLTIPLTVWNLHRYQPWALDSEEIYIRRNIAELLDWCRRNAAHHPVHLRLELYQEHTGECIFDTEGNFIRGLNTNEEGYQPFKELFTSNTFQLIKDLDLALSPKAVGKALTLRINTRSPPVFEKVECLTLRAYATTGPPPNCATYSRFPSLRRVHLSGKQDIAHLPWDQLTHLCISYESRLTFWFSILTRCTNLEFTAIRIPQDSPPIPILFPPPTCPHLRHLTYWAQDTDLCVYFPGLRALRLVRDIKDASPIQGFSGLRRNLSCAKYITELHLNASIFHFLYSPGNGAFPYEEDAGPALNQTVPNTQILVIDSIDTNTESNWMEKDLIRLLESRWIQFSPMYRGRVEFVYNHTDQGQSGIGGRLLKYVEKYGSSLSYEVVFRIAPEGWNQFTAYELPKGLRGWDEAMGFYDNGQD</sequence>
<dbReference type="EMBL" id="JANKHO010002587">
    <property type="protein sequence ID" value="KAJ3490891.1"/>
    <property type="molecule type" value="Genomic_DNA"/>
</dbReference>
<gene>
    <name evidence="1" type="ORF">NLJ89_g11394</name>
</gene>
<organism evidence="1 2">
    <name type="scientific">Agrocybe chaxingu</name>
    <dbReference type="NCBI Taxonomy" id="84603"/>
    <lineage>
        <taxon>Eukaryota</taxon>
        <taxon>Fungi</taxon>
        <taxon>Dikarya</taxon>
        <taxon>Basidiomycota</taxon>
        <taxon>Agaricomycotina</taxon>
        <taxon>Agaricomycetes</taxon>
        <taxon>Agaricomycetidae</taxon>
        <taxon>Agaricales</taxon>
        <taxon>Agaricineae</taxon>
        <taxon>Strophariaceae</taxon>
        <taxon>Agrocybe</taxon>
    </lineage>
</organism>
<protein>
    <recommendedName>
        <fullName evidence="3">F-box domain-containing protein</fullName>
    </recommendedName>
</protein>
<evidence type="ECO:0008006" key="3">
    <source>
        <dbReference type="Google" id="ProtNLM"/>
    </source>
</evidence>
<reference evidence="1" key="1">
    <citation type="submission" date="2022-07" db="EMBL/GenBank/DDBJ databases">
        <title>Genome Sequence of Agrocybe chaxingu.</title>
        <authorList>
            <person name="Buettner E."/>
        </authorList>
    </citation>
    <scope>NUCLEOTIDE SEQUENCE</scope>
    <source>
        <strain evidence="1">MP-N11</strain>
    </source>
</reference>
<name>A0A9W8MRN8_9AGAR</name>
<evidence type="ECO:0000313" key="2">
    <source>
        <dbReference type="Proteomes" id="UP001148786"/>
    </source>
</evidence>
<dbReference type="AlphaFoldDB" id="A0A9W8MRN8"/>
<accession>A0A9W8MRN8</accession>
<dbReference type="Proteomes" id="UP001148786">
    <property type="component" value="Unassembled WGS sequence"/>
</dbReference>
<dbReference type="OrthoDB" id="2269034at2759"/>
<keyword evidence="2" id="KW-1185">Reference proteome</keyword>